<feature type="signal peptide" evidence="9">
    <location>
        <begin position="1"/>
        <end position="33"/>
    </location>
</feature>
<evidence type="ECO:0000256" key="3">
    <source>
        <dbReference type="ARBA" id="ARBA00022729"/>
    </source>
</evidence>
<protein>
    <submittedName>
        <fullName evidence="11">Type II secretion system protein D</fullName>
    </submittedName>
</protein>
<evidence type="ECO:0000256" key="5">
    <source>
        <dbReference type="ARBA" id="ARBA00023237"/>
    </source>
</evidence>
<dbReference type="PANTHER" id="PTHR30332">
    <property type="entry name" value="PROBABLE GENERAL SECRETION PATHWAY PROTEIN D"/>
    <property type="match status" value="1"/>
</dbReference>
<dbReference type="InterPro" id="IPR038591">
    <property type="entry name" value="NolW-like_sf"/>
</dbReference>
<evidence type="ECO:0000313" key="12">
    <source>
        <dbReference type="Proteomes" id="UP000317421"/>
    </source>
</evidence>
<evidence type="ECO:0000256" key="8">
    <source>
        <dbReference type="SAM" id="MobiDB-lite"/>
    </source>
</evidence>
<comment type="similarity">
    <text evidence="6">Belongs to the bacterial secretin family.</text>
</comment>
<feature type="region of interest" description="Disordered" evidence="8">
    <location>
        <begin position="572"/>
        <end position="692"/>
    </location>
</feature>
<accession>A0A5C6AEL4</accession>
<reference evidence="11 12" key="1">
    <citation type="submission" date="2019-02" db="EMBL/GenBank/DDBJ databases">
        <title>Deep-cultivation of Planctomycetes and their phenomic and genomic characterization uncovers novel biology.</title>
        <authorList>
            <person name="Wiegand S."/>
            <person name="Jogler M."/>
            <person name="Boedeker C."/>
            <person name="Pinto D."/>
            <person name="Vollmers J."/>
            <person name="Rivas-Marin E."/>
            <person name="Kohn T."/>
            <person name="Peeters S.H."/>
            <person name="Heuer A."/>
            <person name="Rast P."/>
            <person name="Oberbeckmann S."/>
            <person name="Bunk B."/>
            <person name="Jeske O."/>
            <person name="Meyerdierks A."/>
            <person name="Storesund J.E."/>
            <person name="Kallscheuer N."/>
            <person name="Luecker S."/>
            <person name="Lage O.M."/>
            <person name="Pohl T."/>
            <person name="Merkel B.J."/>
            <person name="Hornburger P."/>
            <person name="Mueller R.-W."/>
            <person name="Bruemmer F."/>
            <person name="Labrenz M."/>
            <person name="Spormann A.M."/>
            <person name="Op Den Camp H."/>
            <person name="Overmann J."/>
            <person name="Amann R."/>
            <person name="Jetten M.S.M."/>
            <person name="Mascher T."/>
            <person name="Medema M.H."/>
            <person name="Devos D.P."/>
            <person name="Kaster A.-K."/>
            <person name="Ovreas L."/>
            <person name="Rohde M."/>
            <person name="Galperin M.Y."/>
            <person name="Jogler C."/>
        </authorList>
    </citation>
    <scope>NUCLEOTIDE SEQUENCE [LARGE SCALE GENOMIC DNA]</scope>
    <source>
        <strain evidence="11 12">Pla108</strain>
    </source>
</reference>
<dbReference type="InterPro" id="IPR004846">
    <property type="entry name" value="T2SS/T3SS_dom"/>
</dbReference>
<evidence type="ECO:0000256" key="2">
    <source>
        <dbReference type="ARBA" id="ARBA00022448"/>
    </source>
</evidence>
<evidence type="ECO:0000256" key="9">
    <source>
        <dbReference type="SAM" id="SignalP"/>
    </source>
</evidence>
<dbReference type="Pfam" id="PF03958">
    <property type="entry name" value="Secretin_N"/>
    <property type="match status" value="2"/>
</dbReference>
<keyword evidence="3 9" id="KW-0732">Signal</keyword>
<feature type="compositionally biased region" description="Polar residues" evidence="8">
    <location>
        <begin position="603"/>
        <end position="614"/>
    </location>
</feature>
<organism evidence="11 12">
    <name type="scientific">Botrimarina colliarenosi</name>
    <dbReference type="NCBI Taxonomy" id="2528001"/>
    <lineage>
        <taxon>Bacteria</taxon>
        <taxon>Pseudomonadati</taxon>
        <taxon>Planctomycetota</taxon>
        <taxon>Planctomycetia</taxon>
        <taxon>Pirellulales</taxon>
        <taxon>Lacipirellulaceae</taxon>
        <taxon>Botrimarina</taxon>
    </lineage>
</organism>
<evidence type="ECO:0000256" key="4">
    <source>
        <dbReference type="ARBA" id="ARBA00023136"/>
    </source>
</evidence>
<dbReference type="GO" id="GO:0015627">
    <property type="term" value="C:type II protein secretion system complex"/>
    <property type="evidence" value="ECO:0007669"/>
    <property type="project" value="TreeGrafter"/>
</dbReference>
<dbReference type="Pfam" id="PF00263">
    <property type="entry name" value="Secretin"/>
    <property type="match status" value="1"/>
</dbReference>
<keyword evidence="12" id="KW-1185">Reference proteome</keyword>
<name>A0A5C6AEL4_9BACT</name>
<dbReference type="InterPro" id="IPR050810">
    <property type="entry name" value="Bact_Secretion_Sys_Channel"/>
</dbReference>
<evidence type="ECO:0000313" key="11">
    <source>
        <dbReference type="EMBL" id="TWT97866.1"/>
    </source>
</evidence>
<dbReference type="EMBL" id="SJPR01000002">
    <property type="protein sequence ID" value="TWT97866.1"/>
    <property type="molecule type" value="Genomic_DNA"/>
</dbReference>
<comment type="caution">
    <text evidence="11">The sequence shown here is derived from an EMBL/GenBank/DDBJ whole genome shotgun (WGS) entry which is preliminary data.</text>
</comment>
<sequence length="692" mass="74211" precursor="true">MVKRTQRTAIAARMAGVVGCAVIILASALASHAQGPPPAGSGASRSAASAKVVESLRRRGDLTLRDATLETALFTISELWGVNIVAAKVEGSVNGVFKDAPLRDILDTILLSNGYAYRPVGGSLIVSRLQDLGQINPFFVSETIPVGMTDINELVEAARLMSTPQGQVQALPTAGALLVVDFADRVEMIRELVQQLDAASRGVGVAGGGPKQLEVAYFRTHYISAVQASTAIDVILSADGRTSAVEGDDRLLVVDYSDNIRMVESVLSKLDRPRPQVNIKALIYDISLSDMEKIGINWNGISNGSIDAAGVATGKSSGLRFLTQTAAPLTATGSGGAFNFYSIEGDLNLSALVVALQEAEDSRLLADPNVTVMDNEAANIESISEIPFQQLTQTTGGGNIGTTAFKEVGIKLDVTPKISRDTTIDLTVAPEFSRLAGYTPGDNQPIVETRRATTRVRVLNGQTIMIAGLRQRTDVGNFNGVPLLKDVRYIGRLFRSRETRIVESELVVFITPEIVGYSDGLDERDRLTSDTVNCRLERIPPAEGCPTCGQNNGCDCLPVDVEGPAFQMAPEIAPPSLEGRQPPYETAPSDVLEPIPSPEPLDSASSDITPLPSQTRRDVYRLPPASGVNQAALAGNATGQVDKTEPMRMDYDSRFRATGSVYPDRQRLTSSPSPEPAAERQEAKKSFWQFWR</sequence>
<dbReference type="AlphaFoldDB" id="A0A5C6AEL4"/>
<gene>
    <name evidence="11" type="primary">outD_1</name>
    <name evidence="11" type="ORF">Pla108_20200</name>
</gene>
<dbReference type="GO" id="GO:0009306">
    <property type="term" value="P:protein secretion"/>
    <property type="evidence" value="ECO:0007669"/>
    <property type="project" value="InterPro"/>
</dbReference>
<dbReference type="SMART" id="SM00965">
    <property type="entry name" value="STN"/>
    <property type="match status" value="1"/>
</dbReference>
<dbReference type="InterPro" id="IPR005644">
    <property type="entry name" value="NolW-like"/>
</dbReference>
<dbReference type="Proteomes" id="UP000317421">
    <property type="component" value="Unassembled WGS sequence"/>
</dbReference>
<evidence type="ECO:0000256" key="1">
    <source>
        <dbReference type="ARBA" id="ARBA00004370"/>
    </source>
</evidence>
<dbReference type="Gene3D" id="3.30.1370.120">
    <property type="match status" value="2"/>
</dbReference>
<dbReference type="InterPro" id="IPR001775">
    <property type="entry name" value="GspD/PilQ"/>
</dbReference>
<evidence type="ECO:0000259" key="10">
    <source>
        <dbReference type="SMART" id="SM00965"/>
    </source>
</evidence>
<evidence type="ECO:0000256" key="7">
    <source>
        <dbReference type="RuleBase" id="RU004004"/>
    </source>
</evidence>
<dbReference type="GO" id="GO:0009279">
    <property type="term" value="C:cell outer membrane"/>
    <property type="evidence" value="ECO:0007669"/>
    <property type="project" value="UniProtKB-SubCell"/>
</dbReference>
<dbReference type="OrthoDB" id="9779724at2"/>
<dbReference type="PANTHER" id="PTHR30332:SF24">
    <property type="entry name" value="SECRETIN GSPD-RELATED"/>
    <property type="match status" value="1"/>
</dbReference>
<proteinExistence type="inferred from homology"/>
<dbReference type="InterPro" id="IPR011662">
    <property type="entry name" value="Secretin/TonB_short_N"/>
</dbReference>
<keyword evidence="4" id="KW-0472">Membrane</keyword>
<comment type="subcellular location">
    <subcellularLocation>
        <location evidence="7">Cell outer membrane</location>
    </subcellularLocation>
    <subcellularLocation>
        <location evidence="1">Membrane</location>
    </subcellularLocation>
</comment>
<feature type="domain" description="Secretin/TonB short N-terminal" evidence="10">
    <location>
        <begin position="82"/>
        <end position="129"/>
    </location>
</feature>
<feature type="chain" id="PRO_5023105835" evidence="9">
    <location>
        <begin position="34"/>
        <end position="692"/>
    </location>
</feature>
<feature type="compositionally biased region" description="Basic and acidic residues" evidence="8">
    <location>
        <begin position="642"/>
        <end position="655"/>
    </location>
</feature>
<evidence type="ECO:0000256" key="6">
    <source>
        <dbReference type="RuleBase" id="RU004003"/>
    </source>
</evidence>
<keyword evidence="5" id="KW-0998">Cell outer membrane</keyword>
<dbReference type="PRINTS" id="PR00811">
    <property type="entry name" value="BCTERIALGSPD"/>
</dbReference>
<keyword evidence="2 7" id="KW-0813">Transport</keyword>